<evidence type="ECO:0000313" key="10">
    <source>
        <dbReference type="Proteomes" id="UP000054408"/>
    </source>
</evidence>
<keyword evidence="6 8" id="KW-1133">Transmembrane helix</keyword>
<accession>A0A0L0DRT2</accession>
<dbReference type="GO" id="GO:0072546">
    <property type="term" value="C:EMC complex"/>
    <property type="evidence" value="ECO:0007669"/>
    <property type="project" value="InterPro"/>
</dbReference>
<dbReference type="Proteomes" id="UP000054408">
    <property type="component" value="Unassembled WGS sequence"/>
</dbReference>
<feature type="transmembrane region" description="Helical" evidence="8">
    <location>
        <begin position="21"/>
        <end position="42"/>
    </location>
</feature>
<dbReference type="InterPro" id="IPR029008">
    <property type="entry name" value="EMC6-like"/>
</dbReference>
<evidence type="ECO:0000256" key="8">
    <source>
        <dbReference type="SAM" id="Phobius"/>
    </source>
</evidence>
<organism evidence="9 10">
    <name type="scientific">Thecamonas trahens ATCC 50062</name>
    <dbReference type="NCBI Taxonomy" id="461836"/>
    <lineage>
        <taxon>Eukaryota</taxon>
        <taxon>Apusozoa</taxon>
        <taxon>Apusomonadida</taxon>
        <taxon>Apusomonadidae</taxon>
        <taxon>Thecamonas</taxon>
    </lineage>
</organism>
<evidence type="ECO:0000256" key="4">
    <source>
        <dbReference type="ARBA" id="ARBA00022692"/>
    </source>
</evidence>
<evidence type="ECO:0000313" key="9">
    <source>
        <dbReference type="EMBL" id="KNC55039.1"/>
    </source>
</evidence>
<name>A0A0L0DRT2_THETB</name>
<evidence type="ECO:0000256" key="3">
    <source>
        <dbReference type="ARBA" id="ARBA00020827"/>
    </source>
</evidence>
<dbReference type="Pfam" id="PF07019">
    <property type="entry name" value="EMC6"/>
    <property type="match status" value="1"/>
</dbReference>
<sequence>MSVNVVDEMYLGDAMQKNLKVLTYMRVLLAVTFGAVAGILGLTGSAGFALWGGSFGLASVLVVVKATAAQVPRAVGGGTVGNSGFAGFFASGWNHLTALSQSFLTYVLFWTLFRNVAHVY</sequence>
<evidence type="ECO:0000256" key="5">
    <source>
        <dbReference type="ARBA" id="ARBA00022824"/>
    </source>
</evidence>
<evidence type="ECO:0000256" key="1">
    <source>
        <dbReference type="ARBA" id="ARBA00004477"/>
    </source>
</evidence>
<evidence type="ECO:0000256" key="6">
    <source>
        <dbReference type="ARBA" id="ARBA00022989"/>
    </source>
</evidence>
<evidence type="ECO:0000256" key="2">
    <source>
        <dbReference type="ARBA" id="ARBA00009436"/>
    </source>
</evidence>
<comment type="subcellular location">
    <subcellularLocation>
        <location evidence="1">Endoplasmic reticulum membrane</location>
        <topology evidence="1">Multi-pass membrane protein</topology>
    </subcellularLocation>
</comment>
<reference evidence="9 10" key="1">
    <citation type="submission" date="2010-05" db="EMBL/GenBank/DDBJ databases">
        <title>The Genome Sequence of Thecamonas trahens ATCC 50062.</title>
        <authorList>
            <consortium name="The Broad Institute Genome Sequencing Platform"/>
            <person name="Russ C."/>
            <person name="Cuomo C."/>
            <person name="Shea T."/>
            <person name="Young S.K."/>
            <person name="Zeng Q."/>
            <person name="Koehrsen M."/>
            <person name="Haas B."/>
            <person name="Borodovsky M."/>
            <person name="Guigo R."/>
            <person name="Alvarado L."/>
            <person name="Berlin A."/>
            <person name="Bochicchio J."/>
            <person name="Borenstein D."/>
            <person name="Chapman S."/>
            <person name="Chen Z."/>
            <person name="Freedman E."/>
            <person name="Gellesch M."/>
            <person name="Goldberg J."/>
            <person name="Griggs A."/>
            <person name="Gujja S."/>
            <person name="Heilman E."/>
            <person name="Heiman D."/>
            <person name="Hepburn T."/>
            <person name="Howarth C."/>
            <person name="Jen D."/>
            <person name="Larson L."/>
            <person name="Mehta T."/>
            <person name="Park D."/>
            <person name="Pearson M."/>
            <person name="Roberts A."/>
            <person name="Saif S."/>
            <person name="Shenoy N."/>
            <person name="Sisk P."/>
            <person name="Stolte C."/>
            <person name="Sykes S."/>
            <person name="Thomson T."/>
            <person name="Walk T."/>
            <person name="White J."/>
            <person name="Yandava C."/>
            <person name="Burger G."/>
            <person name="Gray M.W."/>
            <person name="Holland P.W.H."/>
            <person name="King N."/>
            <person name="Lang F.B.F."/>
            <person name="Roger A.J."/>
            <person name="Ruiz-Trillo I."/>
            <person name="Lander E."/>
            <person name="Nusbaum C."/>
        </authorList>
    </citation>
    <scope>NUCLEOTIDE SEQUENCE [LARGE SCALE GENOMIC DNA]</scope>
    <source>
        <strain evidence="9 10">ATCC 50062</strain>
    </source>
</reference>
<dbReference type="InterPro" id="IPR008504">
    <property type="entry name" value="Emc6"/>
</dbReference>
<proteinExistence type="inferred from homology"/>
<keyword evidence="5" id="KW-0256">Endoplasmic reticulum</keyword>
<keyword evidence="10" id="KW-1185">Reference proteome</keyword>
<gene>
    <name evidence="9" type="ORF">AMSG_10635</name>
</gene>
<dbReference type="PANTHER" id="PTHR20994:SF0">
    <property type="entry name" value="ER MEMBRANE PROTEIN COMPLEX SUBUNIT 6"/>
    <property type="match status" value="1"/>
</dbReference>
<keyword evidence="4 8" id="KW-0812">Transmembrane</keyword>
<comment type="similarity">
    <text evidence="2">Belongs to the EMC6 family.</text>
</comment>
<dbReference type="GO" id="GO:0000045">
    <property type="term" value="P:autophagosome assembly"/>
    <property type="evidence" value="ECO:0007669"/>
    <property type="project" value="TreeGrafter"/>
</dbReference>
<dbReference type="EMBL" id="GL349494">
    <property type="protein sequence ID" value="KNC55039.1"/>
    <property type="molecule type" value="Genomic_DNA"/>
</dbReference>
<dbReference type="RefSeq" id="XP_013753345.1">
    <property type="nucleotide sequence ID" value="XM_013897891.1"/>
</dbReference>
<dbReference type="OrthoDB" id="16510at2759"/>
<dbReference type="PANTHER" id="PTHR20994">
    <property type="entry name" value="ER MEMBRANE PROTEIN COMPLEX SUBUNIT 6"/>
    <property type="match status" value="1"/>
</dbReference>
<dbReference type="GeneID" id="25568808"/>
<dbReference type="GO" id="GO:0034975">
    <property type="term" value="P:protein folding in endoplasmic reticulum"/>
    <property type="evidence" value="ECO:0007669"/>
    <property type="project" value="TreeGrafter"/>
</dbReference>
<evidence type="ECO:0000256" key="7">
    <source>
        <dbReference type="ARBA" id="ARBA00023136"/>
    </source>
</evidence>
<keyword evidence="7 8" id="KW-0472">Membrane</keyword>
<protein>
    <recommendedName>
        <fullName evidence="3">ER membrane protein complex subunit 6</fullName>
    </recommendedName>
</protein>
<dbReference type="AlphaFoldDB" id="A0A0L0DRT2"/>